<dbReference type="AlphaFoldDB" id="A0A1G1XRT8"/>
<dbReference type="InterPro" id="IPR036737">
    <property type="entry name" value="OmpA-like_sf"/>
</dbReference>
<evidence type="ECO:0000313" key="1">
    <source>
        <dbReference type="EMBL" id="OGY42692.1"/>
    </source>
</evidence>
<comment type="caution">
    <text evidence="1">The sequence shown here is derived from an EMBL/GenBank/DDBJ whole genome shotgun (WGS) entry which is preliminary data.</text>
</comment>
<organism evidence="1 2">
    <name type="scientific">Candidatus Buchananbacteria bacterium RBG_13_39_9</name>
    <dbReference type="NCBI Taxonomy" id="1797531"/>
    <lineage>
        <taxon>Bacteria</taxon>
        <taxon>Candidatus Buchananiibacteriota</taxon>
    </lineage>
</organism>
<dbReference type="Gene3D" id="3.30.1330.60">
    <property type="entry name" value="OmpA-like domain"/>
    <property type="match status" value="1"/>
</dbReference>
<accession>A0A1G1XRT8</accession>
<protein>
    <submittedName>
        <fullName evidence="1">Uncharacterized protein</fullName>
    </submittedName>
</protein>
<name>A0A1G1XRT8_9BACT</name>
<sequence length="242" mass="26341">MEKLTRRFVLACLSVLPAAILGKGKNARAENSPAAERLPAILGVLPSGFWSVPPYRFVKDFATGYADLLQSHVPALNDIIAYLNSHPLDVCILIGQVSDLRISGDCYVKYDEGYFSLHTPCPGSTRLTGNLACQSALAFCRAINVRRYLLSRGIVESRVRILDYVAVGLQQGGNYPNQAVASWMIAFDPAVQNQNGIINIYQWPNCQPVQITPFPPANPTPTPTPRPTLGSGTVIINYGVDP</sequence>
<reference evidence="1 2" key="1">
    <citation type="journal article" date="2016" name="Nat. Commun.">
        <title>Thousands of microbial genomes shed light on interconnected biogeochemical processes in an aquifer system.</title>
        <authorList>
            <person name="Anantharaman K."/>
            <person name="Brown C.T."/>
            <person name="Hug L.A."/>
            <person name="Sharon I."/>
            <person name="Castelle C.J."/>
            <person name="Probst A.J."/>
            <person name="Thomas B.C."/>
            <person name="Singh A."/>
            <person name="Wilkins M.J."/>
            <person name="Karaoz U."/>
            <person name="Brodie E.L."/>
            <person name="Williams K.H."/>
            <person name="Hubbard S.S."/>
            <person name="Banfield J.F."/>
        </authorList>
    </citation>
    <scope>NUCLEOTIDE SEQUENCE [LARGE SCALE GENOMIC DNA]</scope>
</reference>
<dbReference type="EMBL" id="MHIA01000008">
    <property type="protein sequence ID" value="OGY42692.1"/>
    <property type="molecule type" value="Genomic_DNA"/>
</dbReference>
<proteinExistence type="predicted"/>
<gene>
    <name evidence="1" type="ORF">A2Y67_01355</name>
</gene>
<evidence type="ECO:0000313" key="2">
    <source>
        <dbReference type="Proteomes" id="UP000176260"/>
    </source>
</evidence>
<dbReference type="Proteomes" id="UP000176260">
    <property type="component" value="Unassembled WGS sequence"/>
</dbReference>